<organism evidence="2 3">
    <name type="scientific">Dorcoceras hygrometricum</name>
    <dbReference type="NCBI Taxonomy" id="472368"/>
    <lineage>
        <taxon>Eukaryota</taxon>
        <taxon>Viridiplantae</taxon>
        <taxon>Streptophyta</taxon>
        <taxon>Embryophyta</taxon>
        <taxon>Tracheophyta</taxon>
        <taxon>Spermatophyta</taxon>
        <taxon>Magnoliopsida</taxon>
        <taxon>eudicotyledons</taxon>
        <taxon>Gunneridae</taxon>
        <taxon>Pentapetalae</taxon>
        <taxon>asterids</taxon>
        <taxon>lamiids</taxon>
        <taxon>Lamiales</taxon>
        <taxon>Gesneriaceae</taxon>
        <taxon>Didymocarpoideae</taxon>
        <taxon>Trichosporeae</taxon>
        <taxon>Loxocarpinae</taxon>
        <taxon>Dorcoceras</taxon>
    </lineage>
</organism>
<dbReference type="Proteomes" id="UP000250235">
    <property type="component" value="Unassembled WGS sequence"/>
</dbReference>
<keyword evidence="3" id="KW-1185">Reference proteome</keyword>
<protein>
    <recommendedName>
        <fullName evidence="4">GDSL esterase/lipase-like</fullName>
    </recommendedName>
</protein>
<dbReference type="GO" id="GO:0016788">
    <property type="term" value="F:hydrolase activity, acting on ester bonds"/>
    <property type="evidence" value="ECO:0007669"/>
    <property type="project" value="InterPro"/>
</dbReference>
<name>A0A2Z7AC84_9LAMI</name>
<dbReference type="OrthoDB" id="1600564at2759"/>
<dbReference type="AlphaFoldDB" id="A0A2Z7AC84"/>
<gene>
    <name evidence="2" type="ORF">F511_11377</name>
</gene>
<comment type="similarity">
    <text evidence="1">Belongs to the 'GDSL' lipolytic enzyme family.</text>
</comment>
<dbReference type="Gene3D" id="3.40.50.1110">
    <property type="entry name" value="SGNH hydrolase"/>
    <property type="match status" value="1"/>
</dbReference>
<dbReference type="InterPro" id="IPR050592">
    <property type="entry name" value="GDSL_lipolytic_enzyme"/>
</dbReference>
<dbReference type="InterPro" id="IPR036514">
    <property type="entry name" value="SGNH_hydro_sf"/>
</dbReference>
<accession>A0A2Z7AC84</accession>
<evidence type="ECO:0008006" key="4">
    <source>
        <dbReference type="Google" id="ProtNLM"/>
    </source>
</evidence>
<evidence type="ECO:0000313" key="2">
    <source>
        <dbReference type="EMBL" id="KZV16545.1"/>
    </source>
</evidence>
<dbReference type="PANTHER" id="PTHR45642">
    <property type="entry name" value="GDSL ESTERASE/LIPASE EXL3"/>
    <property type="match status" value="1"/>
</dbReference>
<sequence length="162" mass="17956">MSDQLTQFKEYIGKLKGLVGEGNTTNILSQALFLVVAGTDDLANTYLTIGSRRMQYDIYSYADFIVASAANFVQELHKLGARKFAVFGIPPIGCLPLQRTLAGGSVRTCSVSYNQAAQLVNSKLSPRLNELNQDLPQSRVVYIDVFSPLFDIIQHPRNYGNY</sequence>
<evidence type="ECO:0000256" key="1">
    <source>
        <dbReference type="ARBA" id="ARBA00008668"/>
    </source>
</evidence>
<proteinExistence type="inferred from homology"/>
<dbReference type="Pfam" id="PF00657">
    <property type="entry name" value="Lipase_GDSL"/>
    <property type="match status" value="1"/>
</dbReference>
<evidence type="ECO:0000313" key="3">
    <source>
        <dbReference type="Proteomes" id="UP000250235"/>
    </source>
</evidence>
<dbReference type="InterPro" id="IPR001087">
    <property type="entry name" value="GDSL"/>
</dbReference>
<reference evidence="2 3" key="1">
    <citation type="journal article" date="2015" name="Proc. Natl. Acad. Sci. U.S.A.">
        <title>The resurrection genome of Boea hygrometrica: A blueprint for survival of dehydration.</title>
        <authorList>
            <person name="Xiao L."/>
            <person name="Yang G."/>
            <person name="Zhang L."/>
            <person name="Yang X."/>
            <person name="Zhao S."/>
            <person name="Ji Z."/>
            <person name="Zhou Q."/>
            <person name="Hu M."/>
            <person name="Wang Y."/>
            <person name="Chen M."/>
            <person name="Xu Y."/>
            <person name="Jin H."/>
            <person name="Xiao X."/>
            <person name="Hu G."/>
            <person name="Bao F."/>
            <person name="Hu Y."/>
            <person name="Wan P."/>
            <person name="Li L."/>
            <person name="Deng X."/>
            <person name="Kuang T."/>
            <person name="Xiang C."/>
            <person name="Zhu J.K."/>
            <person name="Oliver M.J."/>
            <person name="He Y."/>
        </authorList>
    </citation>
    <scope>NUCLEOTIDE SEQUENCE [LARGE SCALE GENOMIC DNA]</scope>
    <source>
        <strain evidence="3">cv. XS01</strain>
    </source>
</reference>
<dbReference type="PANTHER" id="PTHR45642:SF95">
    <property type="entry name" value="GDSL-LIKE LIPASE_ACYLHYDROLASE FAMILY PROTEIN, EXPRESSED"/>
    <property type="match status" value="1"/>
</dbReference>
<dbReference type="EMBL" id="KV019044">
    <property type="protein sequence ID" value="KZV16545.1"/>
    <property type="molecule type" value="Genomic_DNA"/>
</dbReference>